<feature type="non-terminal residue" evidence="6">
    <location>
        <position position="1"/>
    </location>
</feature>
<evidence type="ECO:0000256" key="1">
    <source>
        <dbReference type="ARBA" id="ARBA00022729"/>
    </source>
</evidence>
<protein>
    <submittedName>
        <fullName evidence="6">Uncharacterized protein</fullName>
    </submittedName>
</protein>
<keyword evidence="2" id="KW-0677">Repeat</keyword>
<sequence length="154" mass="17309">VRWSRHSGTTQGEILFDNIKCYGLAMDHQRHLYVSDTDKHEIRRYQMGDISGTVVAGGYSRGHSLNQLNFPTFLFVDHEQAVYVSDCKNHRVMKWNQTATEGIIVAGGQGDGWTLAELSGPEGLVVDRCGTVYVADRNNHRKLFQQNSENGILV</sequence>
<keyword evidence="1" id="KW-0732">Signal</keyword>
<dbReference type="InterPro" id="IPR001258">
    <property type="entry name" value="NHL_repeat"/>
</dbReference>
<dbReference type="EMBL" id="CAJNOH010011066">
    <property type="protein sequence ID" value="CAF1520356.1"/>
    <property type="molecule type" value="Genomic_DNA"/>
</dbReference>
<dbReference type="AlphaFoldDB" id="A0A816FHQ6"/>
<evidence type="ECO:0000256" key="3">
    <source>
        <dbReference type="ARBA" id="ARBA00023180"/>
    </source>
</evidence>
<dbReference type="EMBL" id="CAJNOL010012907">
    <property type="protein sequence ID" value="CAF1661694.1"/>
    <property type="molecule type" value="Genomic_DNA"/>
</dbReference>
<dbReference type="Pfam" id="PF01436">
    <property type="entry name" value="NHL"/>
    <property type="match status" value="1"/>
</dbReference>
<comment type="caution">
    <text evidence="6">The sequence shown here is derived from an EMBL/GenBank/DDBJ whole genome shotgun (WGS) entry which is preliminary data.</text>
</comment>
<evidence type="ECO:0000313" key="7">
    <source>
        <dbReference type="Proteomes" id="UP000663870"/>
    </source>
</evidence>
<keyword evidence="7" id="KW-1185">Reference proteome</keyword>
<feature type="repeat" description="NHL" evidence="4">
    <location>
        <begin position="60"/>
        <end position="98"/>
    </location>
</feature>
<dbReference type="PROSITE" id="PS51125">
    <property type="entry name" value="NHL"/>
    <property type="match status" value="2"/>
</dbReference>
<dbReference type="CDD" id="cd05819">
    <property type="entry name" value="NHL"/>
    <property type="match status" value="1"/>
</dbReference>
<evidence type="ECO:0000313" key="6">
    <source>
        <dbReference type="EMBL" id="CAF1661694.1"/>
    </source>
</evidence>
<evidence type="ECO:0000313" key="5">
    <source>
        <dbReference type="EMBL" id="CAF1520356.1"/>
    </source>
</evidence>
<dbReference type="GO" id="GO:0005576">
    <property type="term" value="C:extracellular region"/>
    <property type="evidence" value="ECO:0007669"/>
    <property type="project" value="TreeGrafter"/>
</dbReference>
<name>A0A816FHQ6_9BILA</name>
<accession>A0A816FHQ6</accession>
<dbReference type="Gene3D" id="2.120.10.30">
    <property type="entry name" value="TolB, C-terminal domain"/>
    <property type="match status" value="1"/>
</dbReference>
<feature type="repeat" description="NHL" evidence="4">
    <location>
        <begin position="117"/>
        <end position="147"/>
    </location>
</feature>
<dbReference type="PANTHER" id="PTHR10680">
    <property type="entry name" value="PEPTIDYL-GLYCINE ALPHA-AMIDATING MONOOXYGENASE"/>
    <property type="match status" value="1"/>
</dbReference>
<gene>
    <name evidence="6" type="ORF">JXQ802_LOCUS56160</name>
    <name evidence="5" type="ORF">PYM288_LOCUS39605</name>
</gene>
<dbReference type="Proteomes" id="UP000663854">
    <property type="component" value="Unassembled WGS sequence"/>
</dbReference>
<evidence type="ECO:0000256" key="4">
    <source>
        <dbReference type="PROSITE-ProRule" id="PRU00504"/>
    </source>
</evidence>
<dbReference type="InterPro" id="IPR011042">
    <property type="entry name" value="6-blade_b-propeller_TolB-like"/>
</dbReference>
<organism evidence="6 7">
    <name type="scientific">Rotaria sordida</name>
    <dbReference type="NCBI Taxonomy" id="392033"/>
    <lineage>
        <taxon>Eukaryota</taxon>
        <taxon>Metazoa</taxon>
        <taxon>Spiralia</taxon>
        <taxon>Gnathifera</taxon>
        <taxon>Rotifera</taxon>
        <taxon>Eurotatoria</taxon>
        <taxon>Bdelloidea</taxon>
        <taxon>Philodinida</taxon>
        <taxon>Philodinidae</taxon>
        <taxon>Rotaria</taxon>
    </lineage>
</organism>
<keyword evidence="3" id="KW-0325">Glycoprotein</keyword>
<dbReference type="SUPFAM" id="SSF101898">
    <property type="entry name" value="NHL repeat"/>
    <property type="match status" value="1"/>
</dbReference>
<proteinExistence type="predicted"/>
<dbReference type="PANTHER" id="PTHR10680:SF28">
    <property type="entry name" value="SMP-30_GLUCONOLACTONASE_LRE-LIKE REGION DOMAIN-CONTAINING PROTEIN"/>
    <property type="match status" value="1"/>
</dbReference>
<evidence type="ECO:0000256" key="2">
    <source>
        <dbReference type="ARBA" id="ARBA00022737"/>
    </source>
</evidence>
<dbReference type="Proteomes" id="UP000663870">
    <property type="component" value="Unassembled WGS sequence"/>
</dbReference>
<reference evidence="6" key="1">
    <citation type="submission" date="2021-02" db="EMBL/GenBank/DDBJ databases">
        <authorList>
            <person name="Nowell W R."/>
        </authorList>
    </citation>
    <scope>NUCLEOTIDE SEQUENCE</scope>
</reference>